<organism evidence="2 3">
    <name type="scientific">Cylicocyclus nassatus</name>
    <name type="common">Nematode worm</name>
    <dbReference type="NCBI Taxonomy" id="53992"/>
    <lineage>
        <taxon>Eukaryota</taxon>
        <taxon>Metazoa</taxon>
        <taxon>Ecdysozoa</taxon>
        <taxon>Nematoda</taxon>
        <taxon>Chromadorea</taxon>
        <taxon>Rhabditida</taxon>
        <taxon>Rhabditina</taxon>
        <taxon>Rhabditomorpha</taxon>
        <taxon>Strongyloidea</taxon>
        <taxon>Strongylidae</taxon>
        <taxon>Cylicocyclus</taxon>
    </lineage>
</organism>
<gene>
    <name evidence="2" type="ORF">CYNAS_LOCUS12013</name>
</gene>
<dbReference type="AlphaFoldDB" id="A0AA36GXM6"/>
<accession>A0AA36GXM6</accession>
<dbReference type="Proteomes" id="UP001176961">
    <property type="component" value="Unassembled WGS sequence"/>
</dbReference>
<proteinExistence type="predicted"/>
<evidence type="ECO:0000256" key="1">
    <source>
        <dbReference type="SAM" id="MobiDB-lite"/>
    </source>
</evidence>
<reference evidence="2" key="1">
    <citation type="submission" date="2023-07" db="EMBL/GenBank/DDBJ databases">
        <authorList>
            <consortium name="CYATHOMIX"/>
        </authorList>
    </citation>
    <scope>NUCLEOTIDE SEQUENCE</scope>
    <source>
        <strain evidence="2">N/A</strain>
    </source>
</reference>
<comment type="caution">
    <text evidence="2">The sequence shown here is derived from an EMBL/GenBank/DDBJ whole genome shotgun (WGS) entry which is preliminary data.</text>
</comment>
<dbReference type="EMBL" id="CATQJL010000223">
    <property type="protein sequence ID" value="CAJ0600030.1"/>
    <property type="molecule type" value="Genomic_DNA"/>
</dbReference>
<evidence type="ECO:0000313" key="3">
    <source>
        <dbReference type="Proteomes" id="UP001176961"/>
    </source>
</evidence>
<name>A0AA36GXM6_CYLNA</name>
<sequence>MNRVLEIDAILHRLIAVDETNLLVNSDWNDVADDIVRKLNMVRAQCYRPLSPRSSECSPRPSTSPRPLDLTPPSSTLSSAASEISELPTTCTDISYQSAAHAFNREIFSRCVQIVEAAEKQGHIEMQMISLAHHSYIAMVHEADKTEDAIKLATWWNKFLEGVEKGRTNTELLEILEMRCTALESLRNLDHANRHAIAEKLLETLIRSYRISCIINRRFHTRTLRRLEKIADWLDEVEHGDNRDVTDVEKLFEEALDETHIDRHRYEVETEMTLRERRDPNYTTCCEMLRALSSRITDDALTAPTDVVQSKPISPPPKTENWSLSSNSDVEEVACSPCEDVVIRF</sequence>
<evidence type="ECO:0000313" key="2">
    <source>
        <dbReference type="EMBL" id="CAJ0600030.1"/>
    </source>
</evidence>
<feature type="region of interest" description="Disordered" evidence="1">
    <location>
        <begin position="50"/>
        <end position="82"/>
    </location>
</feature>
<keyword evidence="3" id="KW-1185">Reference proteome</keyword>
<protein>
    <submittedName>
        <fullName evidence="2">Uncharacterized protein</fullName>
    </submittedName>
</protein>